<reference evidence="3 4" key="1">
    <citation type="journal article" date="2015" name="Genome Biol. Evol.">
        <title>Comparative Genomics of a Bacterivorous Green Alga Reveals Evolutionary Causalities and Consequences of Phago-Mixotrophic Mode of Nutrition.</title>
        <authorList>
            <person name="Burns J.A."/>
            <person name="Paasch A."/>
            <person name="Narechania A."/>
            <person name="Kim E."/>
        </authorList>
    </citation>
    <scope>NUCLEOTIDE SEQUENCE [LARGE SCALE GENOMIC DNA]</scope>
    <source>
        <strain evidence="3 4">PLY_AMNH</strain>
    </source>
</reference>
<proteinExistence type="predicted"/>
<protein>
    <recommendedName>
        <fullName evidence="2">Reverse transcriptase domain-containing protein</fullName>
    </recommendedName>
</protein>
<feature type="domain" description="Reverse transcriptase" evidence="2">
    <location>
        <begin position="1"/>
        <end position="252"/>
    </location>
</feature>
<name>A0AAE0LCZ4_9CHLO</name>
<evidence type="ECO:0000256" key="1">
    <source>
        <dbReference type="SAM" id="MobiDB-lite"/>
    </source>
</evidence>
<dbReference type="PANTHER" id="PTHR31635:SF196">
    <property type="entry name" value="REVERSE TRANSCRIPTASE DOMAIN-CONTAINING PROTEIN-RELATED"/>
    <property type="match status" value="1"/>
</dbReference>
<gene>
    <name evidence="3" type="ORF">CYMTET_11948</name>
</gene>
<feature type="region of interest" description="Disordered" evidence="1">
    <location>
        <begin position="158"/>
        <end position="184"/>
    </location>
</feature>
<evidence type="ECO:0000313" key="4">
    <source>
        <dbReference type="Proteomes" id="UP001190700"/>
    </source>
</evidence>
<dbReference type="InterPro" id="IPR000477">
    <property type="entry name" value="RT_dom"/>
</dbReference>
<comment type="caution">
    <text evidence="3">The sequence shown here is derived from an EMBL/GenBank/DDBJ whole genome shotgun (WGS) entry which is preliminary data.</text>
</comment>
<dbReference type="PANTHER" id="PTHR31635">
    <property type="entry name" value="REVERSE TRANSCRIPTASE DOMAIN-CONTAINING PROTEIN-RELATED"/>
    <property type="match status" value="1"/>
</dbReference>
<accession>A0AAE0LCZ4</accession>
<dbReference type="Pfam" id="PF00078">
    <property type="entry name" value="RVT_1"/>
    <property type="match status" value="1"/>
</dbReference>
<feature type="compositionally biased region" description="Basic and acidic residues" evidence="1">
    <location>
        <begin position="164"/>
        <end position="175"/>
    </location>
</feature>
<organism evidence="3 4">
    <name type="scientific">Cymbomonas tetramitiformis</name>
    <dbReference type="NCBI Taxonomy" id="36881"/>
    <lineage>
        <taxon>Eukaryota</taxon>
        <taxon>Viridiplantae</taxon>
        <taxon>Chlorophyta</taxon>
        <taxon>Pyramimonadophyceae</taxon>
        <taxon>Pyramimonadales</taxon>
        <taxon>Pyramimonadaceae</taxon>
        <taxon>Cymbomonas</taxon>
    </lineage>
</organism>
<evidence type="ECO:0000259" key="2">
    <source>
        <dbReference type="PROSITE" id="PS50878"/>
    </source>
</evidence>
<dbReference type="PROSITE" id="PS50878">
    <property type="entry name" value="RT_POL"/>
    <property type="match status" value="1"/>
</dbReference>
<keyword evidence="4" id="KW-1185">Reference proteome</keyword>
<dbReference type="EMBL" id="LGRX02004486">
    <property type="protein sequence ID" value="KAK3280205.1"/>
    <property type="molecule type" value="Genomic_DNA"/>
</dbReference>
<dbReference type="Proteomes" id="UP001190700">
    <property type="component" value="Unassembled WGS sequence"/>
</dbReference>
<sequence>MLETGLKLFNTIIANRLKTILNTHPILFPVQDAFLPNKNIDDSLQILNEVISDANRYDKDLHVVYLDLKQAFDRAEFWMSDLALRKLGFPPQIISIISDITNDASRMVLTEEGLTDEWSLECGVPQGEVLSPLRFVAIMDILAIWLAKRANGANPSGTTYGYELHSERHRPDKPGNDVTPPSQNLLEKNTPLNIFARFFCDDIIMLVGKTKNEVQDMLGIVNEFMSFIGIPINVKKSKYSYRKRIKSQGKMVKRYDLSDDLLISRGHLEPDIIDLSPSIDAKLIPPESPEFLDFSSSEESAKKVVPAEKQQRRWKWSEAASVVEKEGGSEAEEGRWWGVGKAGAEGAECGGGGG</sequence>
<dbReference type="SUPFAM" id="SSF56672">
    <property type="entry name" value="DNA/RNA polymerases"/>
    <property type="match status" value="1"/>
</dbReference>
<dbReference type="AlphaFoldDB" id="A0AAE0LCZ4"/>
<dbReference type="InterPro" id="IPR043502">
    <property type="entry name" value="DNA/RNA_pol_sf"/>
</dbReference>
<evidence type="ECO:0000313" key="3">
    <source>
        <dbReference type="EMBL" id="KAK3280205.1"/>
    </source>
</evidence>